<evidence type="ECO:0000313" key="2">
    <source>
        <dbReference type="EMBL" id="GAB67363.1"/>
    </source>
</evidence>
<evidence type="ECO:0000313" key="3">
    <source>
        <dbReference type="Proteomes" id="UP000006319"/>
    </source>
</evidence>
<dbReference type="RefSeq" id="XP_004223310.1">
    <property type="nucleotide sequence ID" value="XM_004223262.1"/>
</dbReference>
<dbReference type="OMA" id="YECQEWT"/>
<reference evidence="2 3" key="1">
    <citation type="journal article" date="2012" name="Nat. Genet.">
        <title>Plasmodium cynomolgi genome sequences provide insight into Plasmodium vivax and the monkey malaria clade.</title>
        <authorList>
            <person name="Tachibana S."/>
            <person name="Sullivan S.A."/>
            <person name="Kawai S."/>
            <person name="Nakamura S."/>
            <person name="Kim H.R."/>
            <person name="Goto N."/>
            <person name="Arisue N."/>
            <person name="Palacpac N.M.Q."/>
            <person name="Honma H."/>
            <person name="Yagi M."/>
            <person name="Tougan T."/>
            <person name="Katakai Y."/>
            <person name="Kaneko O."/>
            <person name="Mita T."/>
            <person name="Kita K."/>
            <person name="Yasutomi Y."/>
            <person name="Sutton P.L."/>
            <person name="Shakhbatyan R."/>
            <person name="Horii T."/>
            <person name="Yasunaga T."/>
            <person name="Barnwell J.W."/>
            <person name="Escalante A.A."/>
            <person name="Carlton J.M."/>
            <person name="Tanabe K."/>
        </authorList>
    </citation>
    <scope>NUCLEOTIDE SEQUENCE [LARGE SCALE GENOMIC DNA]</scope>
    <source>
        <strain evidence="2 3">B</strain>
    </source>
</reference>
<dbReference type="PhylomeDB" id="K6UL31"/>
<dbReference type="eggNOG" id="ENOG502S86I">
    <property type="taxonomic scope" value="Eukaryota"/>
</dbReference>
<sequence length="1021" mass="119930">MVEINEIEFIEEPEYFKLQHGSCFCMVEEEKKRNENFSSEEKKLANSNFTISNAKQKGLYFFNKNLNVFSLSDFLYKIDNENSKDSNDKINIKSQPFEENVLLIENDKTDTQAFLYTDQQNIYVFDYGSEKVKLHCRVDVPVRGLKHIDDHLFLVLSADERVHLMRNKQLYECQEWTDQVNNIDEKNGVFLFTYSNKEVFILKDRQKSNTYDLSKISEEISISYEKCSIMCAKILEAQKNMRTLFLMVLYKYEEELTTIMYDLQIEQDEIKRVTYSTNDFDFQNFETNFIKCIYISEWQTVVAISSESCEAVVYTRNENMTWEGSDAQPMRVDPNMTECDNSSGLKFLSIMEGYKINTRDSETFFLSLFMYSKYEDKIYRKSKIGNVPFLKNPCVFFALQDNHKIAVEYLDKYKLVDNTDFSTNAVQEGDTNECGMKEVTVLPDLKQDVIEVHEHVTSNVFNIFKVKERVTMNRMDTTKGNEEIVETKKESFFDLFRSKVKFSEGKADDDNVKSTDKEVPPGKEVTCVVGQQSSVNIEMDKTCKESPVHSDPHERDRKNQLAKERQHLYRCIRRSTKLYEDENFIVNELPDGFNKLIKNGIYFCEEFLNHFNVHSIERRKESKVGSRKKECYYDKGVDKIVFLRDSVIGEEVDDVRVEDDEEGKKSKKKIPKRNSKNEFYHHFHSEDFDFYKHKKLTNRQCERIIKKIQRRQGFLRDIKGIFFTEEEEGEEEEGKNDEAKRKDQSEKRMLSPHKDEPTKDPFNRDIQIHISNEERSKFYQQLDSYFSKRKLLKVRKEIFNDLKNDQLDSGHIFETVLYNIFKQGGMKHCEAFIYFVLKNLEVQIFSSSFFLLELYFVHLLSPYFKRNRTNALPSCGEKNPPSVKLPSLKCLLGSTNLSGANRLSAHPSYDNKEQASLDSEYSTDDILEDDLLKKIKNEKDFAKKNEYLSKVIPLFNEPTSRESECTSFHLMHAGIHFANRRMCHALSQKLFPILVDSSLNKMDDELGLIKNYLFDVVLSSS</sequence>
<protein>
    <submittedName>
        <fullName evidence="2">Uncharacterized protein</fullName>
    </submittedName>
</protein>
<accession>K6UL31</accession>
<gene>
    <name evidence="2" type="ORF">PCYB_113830</name>
</gene>
<evidence type="ECO:0000256" key="1">
    <source>
        <dbReference type="SAM" id="MobiDB-lite"/>
    </source>
</evidence>
<dbReference type="GeneID" id="14693732"/>
<feature type="compositionally biased region" description="Basic and acidic residues" evidence="1">
    <location>
        <begin position="736"/>
        <end position="763"/>
    </location>
</feature>
<dbReference type="OrthoDB" id="371488at2759"/>
<dbReference type="EMBL" id="DF157103">
    <property type="protein sequence ID" value="GAB67363.1"/>
    <property type="molecule type" value="Genomic_DNA"/>
</dbReference>
<feature type="compositionally biased region" description="Acidic residues" evidence="1">
    <location>
        <begin position="726"/>
        <end position="735"/>
    </location>
</feature>
<organism evidence="2 3">
    <name type="scientific">Plasmodium cynomolgi (strain B)</name>
    <dbReference type="NCBI Taxonomy" id="1120755"/>
    <lineage>
        <taxon>Eukaryota</taxon>
        <taxon>Sar</taxon>
        <taxon>Alveolata</taxon>
        <taxon>Apicomplexa</taxon>
        <taxon>Aconoidasida</taxon>
        <taxon>Haemosporida</taxon>
        <taxon>Plasmodiidae</taxon>
        <taxon>Plasmodium</taxon>
        <taxon>Plasmodium (Plasmodium)</taxon>
    </lineage>
</organism>
<dbReference type="VEuPathDB" id="PlasmoDB:PCYB_113830"/>
<proteinExistence type="predicted"/>
<dbReference type="KEGG" id="pcy:PCYB_113830"/>
<dbReference type="AlphaFoldDB" id="K6UL31"/>
<keyword evidence="3" id="KW-1185">Reference proteome</keyword>
<dbReference type="Proteomes" id="UP000006319">
    <property type="component" value="Chromosome 11"/>
</dbReference>
<name>K6UL31_PLACD</name>
<feature type="region of interest" description="Disordered" evidence="1">
    <location>
        <begin position="726"/>
        <end position="763"/>
    </location>
</feature>